<dbReference type="AlphaFoldDB" id="A0A0V8JBI7"/>
<dbReference type="Proteomes" id="UP000054099">
    <property type="component" value="Unassembled WGS sequence"/>
</dbReference>
<name>A0A0V8JBI7_9BACL</name>
<keyword evidence="1" id="KW-0472">Membrane</keyword>
<keyword evidence="1" id="KW-1133">Transmembrane helix</keyword>
<feature type="transmembrane region" description="Helical" evidence="1">
    <location>
        <begin position="60"/>
        <end position="81"/>
    </location>
</feature>
<feature type="transmembrane region" description="Helical" evidence="1">
    <location>
        <begin position="7"/>
        <end position="26"/>
    </location>
</feature>
<dbReference type="InterPro" id="IPR019649">
    <property type="entry name" value="DUF2512"/>
</dbReference>
<organism evidence="2 3">
    <name type="scientific">Fictibacillus enclensis</name>
    <dbReference type="NCBI Taxonomy" id="1017270"/>
    <lineage>
        <taxon>Bacteria</taxon>
        <taxon>Bacillati</taxon>
        <taxon>Bacillota</taxon>
        <taxon>Bacilli</taxon>
        <taxon>Bacillales</taxon>
        <taxon>Fictibacillaceae</taxon>
        <taxon>Fictibacillus</taxon>
    </lineage>
</organism>
<evidence type="ECO:0000313" key="2">
    <source>
        <dbReference type="EMBL" id="KSU84371.1"/>
    </source>
</evidence>
<evidence type="ECO:0008006" key="4">
    <source>
        <dbReference type="Google" id="ProtNLM"/>
    </source>
</evidence>
<evidence type="ECO:0000256" key="1">
    <source>
        <dbReference type="SAM" id="Phobius"/>
    </source>
</evidence>
<comment type="caution">
    <text evidence="2">The sequence shown here is derived from an EMBL/GenBank/DDBJ whole genome shotgun (WGS) entry which is preliminary data.</text>
</comment>
<protein>
    <recommendedName>
        <fullName evidence="4">DUF2512 domain-containing protein</fullName>
    </recommendedName>
</protein>
<reference evidence="2 3" key="1">
    <citation type="journal article" date="2014" name="Antonie Van Leeuwenhoek">
        <title>Fictibacillus enclensis sp. nov., isolated from marine sediment.</title>
        <authorList>
            <person name="Dastager S.G."/>
            <person name="Mawlankar R."/>
            <person name="Srinivasan K."/>
            <person name="Tang S.K."/>
            <person name="Lee J.C."/>
            <person name="Ramana V.V."/>
            <person name="Shouche Y.S."/>
        </authorList>
    </citation>
    <scope>NUCLEOTIDE SEQUENCE [LARGE SCALE GENOMIC DNA]</scope>
    <source>
        <strain evidence="2 3">NIO-1003</strain>
    </source>
</reference>
<evidence type="ECO:0000313" key="3">
    <source>
        <dbReference type="Proteomes" id="UP000054099"/>
    </source>
</evidence>
<keyword evidence="1" id="KW-0812">Transmembrane</keyword>
<dbReference type="EMBL" id="LNQN01000001">
    <property type="protein sequence ID" value="KSU84371.1"/>
    <property type="molecule type" value="Genomic_DNA"/>
</dbReference>
<sequence length="148" mass="16386">MEQAKVILLKFIVCLIAFSIGLDLFFDATLTDIISFSVTTTVATYILADRILLPRIGQGNTLMAEFLLTYTIVWLFGSILLHGYLQIAWGSAISAVIITAGEVYIHKFLAKHLPSASNREGVPSHPGTTPKLRFVTEFAEDEDPTKRK</sequence>
<dbReference type="Pfam" id="PF10710">
    <property type="entry name" value="DUF2512"/>
    <property type="match status" value="1"/>
</dbReference>
<proteinExistence type="predicted"/>
<dbReference type="RefSeq" id="WP_061967848.1">
    <property type="nucleotide sequence ID" value="NZ_CP126109.1"/>
</dbReference>
<keyword evidence="3" id="KW-1185">Reference proteome</keyword>
<gene>
    <name evidence="2" type="ORF">AS030_02070</name>
</gene>
<accession>A0A0V8JBI7</accession>
<feature type="transmembrane region" description="Helical" evidence="1">
    <location>
        <begin position="32"/>
        <end position="48"/>
    </location>
</feature>